<keyword evidence="1" id="KW-1133">Transmembrane helix</keyword>
<feature type="transmembrane region" description="Helical" evidence="1">
    <location>
        <begin position="284"/>
        <end position="306"/>
    </location>
</feature>
<dbReference type="PANTHER" id="PTHR34220">
    <property type="entry name" value="SENSOR HISTIDINE KINASE YPDA"/>
    <property type="match status" value="1"/>
</dbReference>
<dbReference type="GO" id="GO:0016301">
    <property type="term" value="F:kinase activity"/>
    <property type="evidence" value="ECO:0007669"/>
    <property type="project" value="UniProtKB-KW"/>
</dbReference>
<accession>A0ABS7BVU4</accession>
<dbReference type="PANTHER" id="PTHR34220:SF7">
    <property type="entry name" value="SENSOR HISTIDINE KINASE YPDA"/>
    <property type="match status" value="1"/>
</dbReference>
<organism evidence="3 4">
    <name type="scientific">Paenibacillus sepulcri</name>
    <dbReference type="NCBI Taxonomy" id="359917"/>
    <lineage>
        <taxon>Bacteria</taxon>
        <taxon>Bacillati</taxon>
        <taxon>Bacillota</taxon>
        <taxon>Bacilli</taxon>
        <taxon>Bacillales</taxon>
        <taxon>Paenibacillaceae</taxon>
        <taxon>Paenibacillus</taxon>
    </lineage>
</organism>
<comment type="caution">
    <text evidence="3">The sequence shown here is derived from an EMBL/GenBank/DDBJ whole genome shotgun (WGS) entry which is preliminary data.</text>
</comment>
<dbReference type="SUPFAM" id="SSF55874">
    <property type="entry name" value="ATPase domain of HSP90 chaperone/DNA topoisomerase II/histidine kinase"/>
    <property type="match status" value="1"/>
</dbReference>
<dbReference type="InterPro" id="IPR050640">
    <property type="entry name" value="Bact_2-comp_sensor_kinase"/>
</dbReference>
<dbReference type="EMBL" id="JAHZIK010000016">
    <property type="protein sequence ID" value="MBW7452760.1"/>
    <property type="molecule type" value="Genomic_DNA"/>
</dbReference>
<feature type="transmembrane region" description="Helical" evidence="1">
    <location>
        <begin position="9"/>
        <end position="34"/>
    </location>
</feature>
<keyword evidence="1" id="KW-0812">Transmembrane</keyword>
<evidence type="ECO:0000313" key="4">
    <source>
        <dbReference type="Proteomes" id="UP001519887"/>
    </source>
</evidence>
<dbReference type="Proteomes" id="UP001519887">
    <property type="component" value="Unassembled WGS sequence"/>
</dbReference>
<dbReference type="Gene3D" id="6.10.340.10">
    <property type="match status" value="1"/>
</dbReference>
<dbReference type="Gene3D" id="3.30.565.10">
    <property type="entry name" value="Histidine kinase-like ATPase, C-terminal domain"/>
    <property type="match status" value="1"/>
</dbReference>
<evidence type="ECO:0000256" key="1">
    <source>
        <dbReference type="SAM" id="Phobius"/>
    </source>
</evidence>
<name>A0ABS7BVU4_9BACL</name>
<evidence type="ECO:0000313" key="3">
    <source>
        <dbReference type="EMBL" id="MBW7452760.1"/>
    </source>
</evidence>
<feature type="domain" description="Signal transduction histidine kinase internal region" evidence="2">
    <location>
        <begin position="373"/>
        <end position="448"/>
    </location>
</feature>
<protein>
    <submittedName>
        <fullName evidence="3">Histidine kinase</fullName>
    </submittedName>
</protein>
<keyword evidence="1" id="KW-0472">Membrane</keyword>
<dbReference type="RefSeq" id="WP_210046505.1">
    <property type="nucleotide sequence ID" value="NZ_JBHLVU010000030.1"/>
</dbReference>
<dbReference type="Pfam" id="PF06580">
    <property type="entry name" value="His_kinase"/>
    <property type="match status" value="1"/>
</dbReference>
<evidence type="ECO:0000259" key="2">
    <source>
        <dbReference type="Pfam" id="PF06580"/>
    </source>
</evidence>
<reference evidence="3 4" key="1">
    <citation type="submission" date="2021-07" db="EMBL/GenBank/DDBJ databases">
        <title>Paenibacillus radiodurans sp. nov., isolated from the southeastern edge of Tengger Desert.</title>
        <authorList>
            <person name="Zhang G."/>
        </authorList>
    </citation>
    <scope>NUCLEOTIDE SEQUENCE [LARGE SCALE GENOMIC DNA]</scope>
    <source>
        <strain evidence="3 4">CCM 7311</strain>
    </source>
</reference>
<gene>
    <name evidence="3" type="ORF">K0U00_01720</name>
</gene>
<keyword evidence="3" id="KW-0808">Transferase</keyword>
<sequence length="575" mass="65662">MNTAYKVKFFYVVFAFTIAIVLVSSVTISLIIYYRFNSAIAKQNDDFIQNTSAQLKSNVLTLVDNCETIAGNIYADTALQTFLEGYHNQKIDYDMFEKFNSITDNLQSILSNNTEISSISIYKRDAGLVSNGKEIRIWGQFGRVDLLQKAMDAGGKDVWASYRDEASGAYKIVLMKYLNVYAPGGVLVIELNEESFYDLYKSGMASNYLFLMDNQNQVISSNSRGSIGKEINAPVKRFVSEGEATGKLVYDNTRYYLFSEQVNDSWSLAVLYDSNEIEKEKRNITYYIIFYTAILILVSMLLAFLFSKRFAGQVDKLVAKIKEIDKGNLNIQPTISQVNEFYLLDQALYTMARNINSLNSDILNVQKQKEESEIKYLQMQMNPHFLYNLLSAIRWIAFREKQQQIMHIIDHLSDFYKIALSKGNEIIGIQDEIKLVRSYVELQNLSYSGLIRLTIRMDESLNDLQVCKMTLQPFVENSIVHGIVREQPLNISVEIIPFDETGVRIRIMDDGSGIEEDFVRLIEDMNGLNTMTSSASYGITNTIVRLKYLYGDQIRIRAARRTPGTLIEITIKNAS</sequence>
<keyword evidence="4" id="KW-1185">Reference proteome</keyword>
<keyword evidence="3" id="KW-0418">Kinase</keyword>
<dbReference type="InterPro" id="IPR010559">
    <property type="entry name" value="Sig_transdc_His_kin_internal"/>
</dbReference>
<dbReference type="InterPro" id="IPR036890">
    <property type="entry name" value="HATPase_C_sf"/>
</dbReference>
<proteinExistence type="predicted"/>